<comment type="caution">
    <text evidence="2">The sequence shown here is derived from an EMBL/GenBank/DDBJ whole genome shotgun (WGS) entry which is preliminary data.</text>
</comment>
<dbReference type="Gene3D" id="2.30.30.40">
    <property type="entry name" value="SH3 Domains"/>
    <property type="match status" value="1"/>
</dbReference>
<gene>
    <name evidence="2" type="ORF">F6X38_07975</name>
</gene>
<dbReference type="Proteomes" id="UP000432089">
    <property type="component" value="Unassembled WGS sequence"/>
</dbReference>
<organism evidence="2 3">
    <name type="scientific">Plantimonas leprariae</name>
    <dbReference type="NCBI Taxonomy" id="2615207"/>
    <lineage>
        <taxon>Bacteria</taxon>
        <taxon>Pseudomonadati</taxon>
        <taxon>Pseudomonadota</taxon>
        <taxon>Alphaproteobacteria</taxon>
        <taxon>Hyphomicrobiales</taxon>
        <taxon>Aurantimonadaceae</taxon>
        <taxon>Plantimonas</taxon>
    </lineage>
</organism>
<dbReference type="RefSeq" id="WP_150969078.1">
    <property type="nucleotide sequence ID" value="NZ_VZDO01000004.1"/>
</dbReference>
<dbReference type="AlphaFoldDB" id="A0A7V7PR49"/>
<sequence>MATRGKKKPAKRKPQGVSKTNRSLSMFGWLASAAVAGAWAISDGRPVRVATETIDHLRGKLESVGGGDRVAALIKSDAAIERPVRPVAARMPDRSREQPPVESTHPTPKPPAEIRKADPRIPLPVSAPLLPLAAPPLEMAIRQPRPLAMPSIGTEAGEQRHATRALAAHVAPDAASATVASVESGSSVSVLRRAGDWRYVRNGRSGVEGWVDGRFLAGEAMSADLATLASEDLARRR</sequence>
<evidence type="ECO:0008006" key="4">
    <source>
        <dbReference type="Google" id="ProtNLM"/>
    </source>
</evidence>
<feature type="compositionally biased region" description="Basic residues" evidence="1">
    <location>
        <begin position="1"/>
        <end position="14"/>
    </location>
</feature>
<protein>
    <recommendedName>
        <fullName evidence="4">SH3 domain-containing protein</fullName>
    </recommendedName>
</protein>
<feature type="region of interest" description="Disordered" evidence="1">
    <location>
        <begin position="1"/>
        <end position="23"/>
    </location>
</feature>
<evidence type="ECO:0000313" key="2">
    <source>
        <dbReference type="EMBL" id="KAB0680909.1"/>
    </source>
</evidence>
<evidence type="ECO:0000256" key="1">
    <source>
        <dbReference type="SAM" id="MobiDB-lite"/>
    </source>
</evidence>
<accession>A0A7V7PR49</accession>
<evidence type="ECO:0000313" key="3">
    <source>
        <dbReference type="Proteomes" id="UP000432089"/>
    </source>
</evidence>
<reference evidence="2 3" key="1">
    <citation type="submission" date="2019-09" db="EMBL/GenBank/DDBJ databases">
        <title>YIM 132180 draft genome.</title>
        <authorList>
            <person name="Zhang K."/>
        </authorList>
    </citation>
    <scope>NUCLEOTIDE SEQUENCE [LARGE SCALE GENOMIC DNA]</scope>
    <source>
        <strain evidence="2 3">YIM 132180</strain>
    </source>
</reference>
<proteinExistence type="predicted"/>
<dbReference type="EMBL" id="VZDO01000004">
    <property type="protein sequence ID" value="KAB0680909.1"/>
    <property type="molecule type" value="Genomic_DNA"/>
</dbReference>
<name>A0A7V7PR49_9HYPH</name>
<keyword evidence="3" id="KW-1185">Reference proteome</keyword>
<feature type="region of interest" description="Disordered" evidence="1">
    <location>
        <begin position="84"/>
        <end position="115"/>
    </location>
</feature>